<dbReference type="RefSeq" id="WP_159679809.1">
    <property type="nucleotide sequence ID" value="NZ_CP043727.1"/>
</dbReference>
<evidence type="ECO:0000313" key="7">
    <source>
        <dbReference type="Proteomes" id="UP000464402"/>
    </source>
</evidence>
<dbReference type="Gene3D" id="1.20.1710.10">
    <property type="entry name" value="IpaD-like"/>
    <property type="match status" value="1"/>
</dbReference>
<evidence type="ECO:0000256" key="4">
    <source>
        <dbReference type="ARBA" id="ARBA00023026"/>
    </source>
</evidence>
<comment type="subcellular location">
    <subcellularLocation>
        <location evidence="1">Secreted</location>
    </subcellularLocation>
</comment>
<keyword evidence="5" id="KW-0175">Coiled coil</keyword>
<evidence type="ECO:0000256" key="1">
    <source>
        <dbReference type="ARBA" id="ARBA00004613"/>
    </source>
</evidence>
<dbReference type="GO" id="GO:0005576">
    <property type="term" value="C:extracellular region"/>
    <property type="evidence" value="ECO:0007669"/>
    <property type="project" value="UniProtKB-SubCell"/>
</dbReference>
<evidence type="ECO:0000313" key="6">
    <source>
        <dbReference type="EMBL" id="QHB33869.1"/>
    </source>
</evidence>
<dbReference type="Pfam" id="PF06511">
    <property type="entry name" value="T3SS_TC"/>
    <property type="match status" value="1"/>
</dbReference>
<proteinExistence type="inferred from homology"/>
<dbReference type="InterPro" id="IPR009483">
    <property type="entry name" value="IpaD/BipD/SipD"/>
</dbReference>
<dbReference type="KEGG" id="yca:F0T03_18020"/>
<keyword evidence="4" id="KW-0843">Virulence</keyword>
<reference evidence="7" key="1">
    <citation type="submission" date="2019-09" db="EMBL/GenBank/DDBJ databases">
        <title>Yersinia canariae sp. nov., isolated from a human yersiniosis case.</title>
        <authorList>
            <person name="Nguyen S.V."/>
            <person name="Greig D."/>
            <person name="Hurley D."/>
            <person name="Cao Y."/>
            <person name="McCabe E."/>
            <person name="Mitchell M."/>
            <person name="Jenkins C."/>
            <person name="Fanning S."/>
        </authorList>
    </citation>
    <scope>NUCLEOTIDE SEQUENCE [LARGE SCALE GENOMIC DNA]</scope>
    <source>
        <strain evidence="7">NCTC 14382</strain>
    </source>
</reference>
<accession>A0A857F554</accession>
<dbReference type="InterPro" id="IPR036708">
    <property type="entry name" value="BipD-like_sf"/>
</dbReference>
<gene>
    <name evidence="6" type="ORF">F0T03_18020</name>
</gene>
<keyword evidence="7" id="KW-1185">Reference proteome</keyword>
<protein>
    <submittedName>
        <fullName evidence="6">IpaD/SipD/SspD family type III secretion system needle tip protein</fullName>
    </submittedName>
</protein>
<sequence>MTTSISFPQHAPERMHSAKMPVTTDIKDNKQVMSLQDMKLSIQPQFQADPYTYAQQLLDSNSHLLPSPKSDSYVLLGENSVSTDADKTMEASRQLGRNLKQSSDAHGAAASRVKRAVADAGEVGSPPHIEALKDLISSIHGDYQTNYAKINEGAAKFMKDVNTALGTISNFISAGKDGKIVFEAEDFAKSLHKGLQGYTVYSVQNTNDYKEWSQWNNDTIPIHIFKGDEKTLDFWTKKLGDGFIVRRPPHTSDEITIQIVPNLEPIRNIFSSISNIKGPWNGNEMQSQVFQSLQTAIDSQKSSVNNSVSQLLERFRQDNSTFETMIQLLTKMTEDLHRYNAGYFQ</sequence>
<dbReference type="Proteomes" id="UP000464402">
    <property type="component" value="Chromosome"/>
</dbReference>
<dbReference type="EMBL" id="CP043727">
    <property type="protein sequence ID" value="QHB33869.1"/>
    <property type="molecule type" value="Genomic_DNA"/>
</dbReference>
<dbReference type="AlphaFoldDB" id="A0A857F554"/>
<dbReference type="SUPFAM" id="SSF140693">
    <property type="entry name" value="IpaD-like"/>
    <property type="match status" value="1"/>
</dbReference>
<name>A0A857F554_9GAMM</name>
<evidence type="ECO:0000256" key="3">
    <source>
        <dbReference type="ARBA" id="ARBA00022525"/>
    </source>
</evidence>
<comment type="similarity">
    <text evidence="2">Belongs to the invasin protein D family.</text>
</comment>
<organism evidence="6 7">
    <name type="scientific">Yersinia canariae</name>
    <dbReference type="NCBI Taxonomy" id="2607663"/>
    <lineage>
        <taxon>Bacteria</taxon>
        <taxon>Pseudomonadati</taxon>
        <taxon>Pseudomonadota</taxon>
        <taxon>Gammaproteobacteria</taxon>
        <taxon>Enterobacterales</taxon>
        <taxon>Yersiniaceae</taxon>
        <taxon>Yersinia</taxon>
    </lineage>
</organism>
<evidence type="ECO:0000256" key="5">
    <source>
        <dbReference type="ARBA" id="ARBA00023054"/>
    </source>
</evidence>
<keyword evidence="3" id="KW-0964">Secreted</keyword>
<evidence type="ECO:0000256" key="2">
    <source>
        <dbReference type="ARBA" id="ARBA00007741"/>
    </source>
</evidence>